<protein>
    <recommendedName>
        <fullName evidence="1">UPF0763 protein FPD38_02495</fullName>
    </recommendedName>
</protein>
<proteinExistence type="inferred from homology"/>
<dbReference type="InterPro" id="IPR019724">
    <property type="entry name" value="UPF0763"/>
</dbReference>
<reference evidence="2 3" key="1">
    <citation type="submission" date="2019-07" db="EMBL/GenBank/DDBJ databases">
        <title>Rapid identification of Enteric Bacteria from Whole Genome Sequences (WGS) using Average Nucleotide Identity (ANI).</title>
        <authorList>
            <person name="Lane C."/>
        </authorList>
    </citation>
    <scope>NUCLEOTIDE SEQUENCE [LARGE SCALE GENOMIC DNA]</scope>
    <source>
        <strain evidence="2 3">2016D-0084</strain>
    </source>
</reference>
<gene>
    <name evidence="2" type="ORF">FPD38_02495</name>
</gene>
<dbReference type="EMBL" id="VOWJ01000014">
    <property type="protein sequence ID" value="TXE89148.1"/>
    <property type="molecule type" value="Genomic_DNA"/>
</dbReference>
<comment type="similarity">
    <text evidence="1">Belongs to the UPF0763 family.</text>
</comment>
<evidence type="ECO:0000313" key="3">
    <source>
        <dbReference type="Proteomes" id="UP000321629"/>
    </source>
</evidence>
<dbReference type="HAMAP" id="MF_02110">
    <property type="entry name" value="UPF0763"/>
    <property type="match status" value="1"/>
</dbReference>
<accession>A0A5C7E3Y7</accession>
<comment type="caution">
    <text evidence="2">The sequence shown here is derived from an EMBL/GenBank/DDBJ whole genome shotgun (WGS) entry which is preliminary data.</text>
</comment>
<dbReference type="Proteomes" id="UP000321629">
    <property type="component" value="Unassembled WGS sequence"/>
</dbReference>
<evidence type="ECO:0000313" key="2">
    <source>
        <dbReference type="EMBL" id="TXE89148.1"/>
    </source>
</evidence>
<dbReference type="AlphaFoldDB" id="A0A5C7E3Y7"/>
<dbReference type="Pfam" id="PF10788">
    <property type="entry name" value="DUF2603"/>
    <property type="match status" value="1"/>
</dbReference>
<organism evidence="2 3">
    <name type="scientific">Campylobacter volucris</name>
    <dbReference type="NCBI Taxonomy" id="1031542"/>
    <lineage>
        <taxon>Bacteria</taxon>
        <taxon>Pseudomonadati</taxon>
        <taxon>Campylobacterota</taxon>
        <taxon>Epsilonproteobacteria</taxon>
        <taxon>Campylobacterales</taxon>
        <taxon>Campylobacteraceae</taxon>
        <taxon>Campylobacter</taxon>
    </lineage>
</organism>
<evidence type="ECO:0000256" key="1">
    <source>
        <dbReference type="HAMAP-Rule" id="MF_02110"/>
    </source>
</evidence>
<name>A0A5C7E3Y7_9BACT</name>
<sequence>MNNLIKKSSQEIIDDLSKQLGIEKCKQTIFHLQNINDKEKKLTLQNNCEQNLEPWFIIDDNDEVKTVFSVQTLIDFFQKAKEIQKLNFELRLEKAIYQKIPIDFHDVWVVAMDEIRKQVENGVKEANIDLDQLIKDIHLKHPNLFLNMKEMIQKAKTHERL</sequence>
<dbReference type="RefSeq" id="WP_147555216.1">
    <property type="nucleotide sequence ID" value="NZ_VOWJ01000014.1"/>
</dbReference>